<accession>A0A834SGQ0</accession>
<protein>
    <submittedName>
        <fullName evidence="1">Uncharacterized protein</fullName>
    </submittedName>
</protein>
<name>A0A834SGQ0_9FABA</name>
<organism evidence="1 2">
    <name type="scientific">Senna tora</name>
    <dbReference type="NCBI Taxonomy" id="362788"/>
    <lineage>
        <taxon>Eukaryota</taxon>
        <taxon>Viridiplantae</taxon>
        <taxon>Streptophyta</taxon>
        <taxon>Embryophyta</taxon>
        <taxon>Tracheophyta</taxon>
        <taxon>Spermatophyta</taxon>
        <taxon>Magnoliopsida</taxon>
        <taxon>eudicotyledons</taxon>
        <taxon>Gunneridae</taxon>
        <taxon>Pentapetalae</taxon>
        <taxon>rosids</taxon>
        <taxon>fabids</taxon>
        <taxon>Fabales</taxon>
        <taxon>Fabaceae</taxon>
        <taxon>Caesalpinioideae</taxon>
        <taxon>Cassia clade</taxon>
        <taxon>Senna</taxon>
    </lineage>
</organism>
<gene>
    <name evidence="1" type="ORF">G2W53_042238</name>
</gene>
<comment type="caution">
    <text evidence="1">The sequence shown here is derived from an EMBL/GenBank/DDBJ whole genome shotgun (WGS) entry which is preliminary data.</text>
</comment>
<dbReference type="Proteomes" id="UP000634136">
    <property type="component" value="Unassembled WGS sequence"/>
</dbReference>
<evidence type="ECO:0000313" key="1">
    <source>
        <dbReference type="EMBL" id="KAF7803127.1"/>
    </source>
</evidence>
<keyword evidence="2" id="KW-1185">Reference proteome</keyword>
<proteinExistence type="predicted"/>
<sequence length="51" mass="5589">MHEITQFEECKSKGLNKAPLSQYGIEGKSKASRIQAFKASVSPKPHQQGST</sequence>
<dbReference type="EMBL" id="JAAIUW010000013">
    <property type="protein sequence ID" value="KAF7803127.1"/>
    <property type="molecule type" value="Genomic_DNA"/>
</dbReference>
<evidence type="ECO:0000313" key="2">
    <source>
        <dbReference type="Proteomes" id="UP000634136"/>
    </source>
</evidence>
<dbReference type="AlphaFoldDB" id="A0A834SGQ0"/>
<reference evidence="1" key="1">
    <citation type="submission" date="2020-09" db="EMBL/GenBank/DDBJ databases">
        <title>Genome-Enabled Discovery of Anthraquinone Biosynthesis in Senna tora.</title>
        <authorList>
            <person name="Kang S.-H."/>
            <person name="Pandey R.P."/>
            <person name="Lee C.-M."/>
            <person name="Sim J.-S."/>
            <person name="Jeong J.-T."/>
            <person name="Choi B.-S."/>
            <person name="Jung M."/>
            <person name="Ginzburg D."/>
            <person name="Zhao K."/>
            <person name="Won S.Y."/>
            <person name="Oh T.-J."/>
            <person name="Yu Y."/>
            <person name="Kim N.-H."/>
            <person name="Lee O.R."/>
            <person name="Lee T.-H."/>
            <person name="Bashyal P."/>
            <person name="Kim T.-S."/>
            <person name="Lee W.-H."/>
            <person name="Kawkins C."/>
            <person name="Kim C.-K."/>
            <person name="Kim J.S."/>
            <person name="Ahn B.O."/>
            <person name="Rhee S.Y."/>
            <person name="Sohng J.K."/>
        </authorList>
    </citation>
    <scope>NUCLEOTIDE SEQUENCE</scope>
    <source>
        <tissue evidence="1">Leaf</tissue>
    </source>
</reference>